<evidence type="ECO:0000256" key="1">
    <source>
        <dbReference type="ARBA" id="ARBA00007398"/>
    </source>
</evidence>
<evidence type="ECO:0000313" key="2">
    <source>
        <dbReference type="Ensembl" id="ENSMALP00000006758.1"/>
    </source>
</evidence>
<dbReference type="InterPro" id="IPR026832">
    <property type="entry name" value="Asteroid"/>
</dbReference>
<dbReference type="PANTHER" id="PTHR15665:SF1">
    <property type="entry name" value="PROTEIN ASTEROID HOMOLOG 1"/>
    <property type="match status" value="1"/>
</dbReference>
<dbReference type="AlphaFoldDB" id="A0A3Q3IP58"/>
<proteinExistence type="inferred from homology"/>
<sequence length="672" mass="76323">MLIQYLADTFLEATSQIYRDVRFMGRRLVIDGCNLLHLLYFNSGLDQNHGGEYAAFEDVIEKFVIALRDCRITPYVVLDGGTDCTDKKLETLTQRAKDRIIKAHRAAAEGSQERILPLLAKLVFRQTLDRLEVPVAQCYGEADEQIATLANEWQCPVLSNDSDFYIFELPAGLLPIDHFKWEAVEQCGSQKYIPCKSYNTSSFCIFFNIQHHLLPTFAALAGNDYVKLQRTSWAQFAPAGREKPNRLEGLLCWLRDFQQPREALEAALGLMGELSKKSKAEVLQGLSLGMAEYQIPPSSYLKMFFIHKVVPPFPAVEKTAGLVPHWMLLPLAEARLCGDILDVLQLRRMPLPTPVDHGDMPSACLTSRPIRQVMYGLLLGKAKPLQVEERDREGLELKFILVQRTYKGVIQRLDLNSLDKADPSERLQVLLEALGVPEASLNSLPPQLRLPVAVTCYWLQRAQPPPDQMMLKALLLGLTIVDTWRQRAALHPANKQRLDVNVVHAFNQWQLCLKDSIQLNQVLGYPLPEPQIARLYEGTFVHQLVHVMKTGGRLGSLLKSDRSSVKRYQTMVFIVHQFYTQETSKSSETQKTATAPQRQPLDDLTADLQQMFTLHEDEEFVTEANSAVTALEDLSLHDLVSVRTRYKTKERNNRCKIPEMSRKEECRGLDII</sequence>
<name>A0A3Q3IP58_MONAL</name>
<dbReference type="Proteomes" id="UP000261600">
    <property type="component" value="Unplaced"/>
</dbReference>
<dbReference type="Ensembl" id="ENSMALT00000006901.1">
    <property type="protein sequence ID" value="ENSMALP00000006758.1"/>
    <property type="gene ID" value="ENSMALG00000004823.1"/>
</dbReference>
<dbReference type="SUPFAM" id="SSF88723">
    <property type="entry name" value="PIN domain-like"/>
    <property type="match status" value="1"/>
</dbReference>
<organism evidence="2 3">
    <name type="scientific">Monopterus albus</name>
    <name type="common">Swamp eel</name>
    <dbReference type="NCBI Taxonomy" id="43700"/>
    <lineage>
        <taxon>Eukaryota</taxon>
        <taxon>Metazoa</taxon>
        <taxon>Chordata</taxon>
        <taxon>Craniata</taxon>
        <taxon>Vertebrata</taxon>
        <taxon>Euteleostomi</taxon>
        <taxon>Actinopterygii</taxon>
        <taxon>Neopterygii</taxon>
        <taxon>Teleostei</taxon>
        <taxon>Neoteleostei</taxon>
        <taxon>Acanthomorphata</taxon>
        <taxon>Anabantaria</taxon>
        <taxon>Synbranchiformes</taxon>
        <taxon>Synbranchidae</taxon>
        <taxon>Monopterus</taxon>
    </lineage>
</organism>
<keyword evidence="3" id="KW-1185">Reference proteome</keyword>
<accession>A0A3Q3IP58</accession>
<dbReference type="PANTHER" id="PTHR15665">
    <property type="entry name" value="ASTEROID PROTEIN"/>
    <property type="match status" value="1"/>
</dbReference>
<reference evidence="2" key="2">
    <citation type="submission" date="2025-09" db="UniProtKB">
        <authorList>
            <consortium name="Ensembl"/>
        </authorList>
    </citation>
    <scope>IDENTIFICATION</scope>
</reference>
<reference evidence="2" key="1">
    <citation type="submission" date="2025-08" db="UniProtKB">
        <authorList>
            <consortium name="Ensembl"/>
        </authorList>
    </citation>
    <scope>IDENTIFICATION</scope>
</reference>
<dbReference type="STRING" id="43700.ENSMALP00000006758"/>
<dbReference type="InterPro" id="IPR029060">
    <property type="entry name" value="PIN-like_dom_sf"/>
</dbReference>
<comment type="similarity">
    <text evidence="1">Belongs to the asteroid family.</text>
</comment>
<dbReference type="Gene3D" id="3.40.50.1010">
    <property type="entry name" value="5'-nuclease"/>
    <property type="match status" value="1"/>
</dbReference>
<evidence type="ECO:0000313" key="3">
    <source>
        <dbReference type="Proteomes" id="UP000261600"/>
    </source>
</evidence>
<protein>
    <submittedName>
        <fullName evidence="2">Uncharacterized protein</fullName>
    </submittedName>
</protein>